<dbReference type="PANTHER" id="PTHR10009">
    <property type="entry name" value="PROTEIN YELLOW-RELATED"/>
    <property type="match status" value="1"/>
</dbReference>
<name>A0AAN9ZDN8_9ORTH</name>
<dbReference type="Proteomes" id="UP001378592">
    <property type="component" value="Unassembled WGS sequence"/>
</dbReference>
<comment type="similarity">
    <text evidence="2">Belongs to the major royal jelly protein family.</text>
</comment>
<evidence type="ECO:0000256" key="4">
    <source>
        <dbReference type="SAM" id="SignalP"/>
    </source>
</evidence>
<evidence type="ECO:0000256" key="3">
    <source>
        <dbReference type="ARBA" id="ARBA00022525"/>
    </source>
</evidence>
<comment type="subcellular location">
    <subcellularLocation>
        <location evidence="1">Secreted</location>
    </subcellularLocation>
</comment>
<dbReference type="PRINTS" id="PR01366">
    <property type="entry name" value="ROYALJELLY"/>
</dbReference>
<gene>
    <name evidence="5" type="ORF">R5R35_002901</name>
</gene>
<proteinExistence type="inferred from homology"/>
<reference evidence="5 6" key="1">
    <citation type="submission" date="2024-03" db="EMBL/GenBank/DDBJ databases">
        <title>The genome assembly and annotation of the cricket Gryllus longicercus Weissman &amp; Gray.</title>
        <authorList>
            <person name="Szrajer S."/>
            <person name="Gray D."/>
            <person name="Ylla G."/>
        </authorList>
    </citation>
    <scope>NUCLEOTIDE SEQUENCE [LARGE SCALE GENOMIC DNA]</scope>
    <source>
        <strain evidence="5">DAG 2021-001</strain>
        <tissue evidence="5">Whole body minus gut</tissue>
    </source>
</reference>
<protein>
    <recommendedName>
        <fullName evidence="7">Yellow-e</fullName>
    </recommendedName>
</protein>
<dbReference type="AlphaFoldDB" id="A0AAN9ZDN8"/>
<sequence length="479" mass="51682">MATWALAVLLAAAAGAGAAAGADLEVLYQWNYLTYALPKDFPADGYIPENNVFTGLEVGWNRIFVAMPRLRPGVAATLAWLPKDGPLGSSPQLQAYPDWRWHSAEANCSGLISVYRVRADRCDRLWVLDAGLVDSLGSYTPVCAPKLLTFDLRTDRLVRSVTFPSDVRRLQSLFTNLVLDEAPGGGCDDLFIYITDTAAPGLVVYDVQRDATWRLNHASFWPHPDWSTYEVAGERFTLMDGVVGLALSPPQPTPPAAPFPGLQHLDAGAAAPAGGDRILYFQPLAADRLFSIPTSALRAGPPPEGEDLPVTLVGHKSSQSANLAVDQSDGTVYFSPVRETALAAYSPTSHTTRVVVYDPERLQFSSELVIAPRDQGRFWLTSSRFQKYFRRTWSPNEINLRLMRLVAGPAPALPAPSAPAFAPGRPVAAPASARAPALAPPALSLVAAPALAHHAFAHAHAPALAYQRIFNDSLSLFSL</sequence>
<feature type="chain" id="PRO_5043037617" description="Yellow-e" evidence="4">
    <location>
        <begin position="22"/>
        <end position="479"/>
    </location>
</feature>
<evidence type="ECO:0000313" key="5">
    <source>
        <dbReference type="EMBL" id="KAK7870495.1"/>
    </source>
</evidence>
<dbReference type="GO" id="GO:0005576">
    <property type="term" value="C:extracellular region"/>
    <property type="evidence" value="ECO:0007669"/>
    <property type="project" value="UniProtKB-SubCell"/>
</dbReference>
<comment type="caution">
    <text evidence="5">The sequence shown here is derived from an EMBL/GenBank/DDBJ whole genome shotgun (WGS) entry which is preliminary data.</text>
</comment>
<dbReference type="Gene3D" id="2.120.10.30">
    <property type="entry name" value="TolB, C-terminal domain"/>
    <property type="match status" value="1"/>
</dbReference>
<accession>A0AAN9ZDN8</accession>
<evidence type="ECO:0000256" key="2">
    <source>
        <dbReference type="ARBA" id="ARBA00009127"/>
    </source>
</evidence>
<evidence type="ECO:0000313" key="6">
    <source>
        <dbReference type="Proteomes" id="UP001378592"/>
    </source>
</evidence>
<organism evidence="5 6">
    <name type="scientific">Gryllus longicercus</name>
    <dbReference type="NCBI Taxonomy" id="2509291"/>
    <lineage>
        <taxon>Eukaryota</taxon>
        <taxon>Metazoa</taxon>
        <taxon>Ecdysozoa</taxon>
        <taxon>Arthropoda</taxon>
        <taxon>Hexapoda</taxon>
        <taxon>Insecta</taxon>
        <taxon>Pterygota</taxon>
        <taxon>Neoptera</taxon>
        <taxon>Polyneoptera</taxon>
        <taxon>Orthoptera</taxon>
        <taxon>Ensifera</taxon>
        <taxon>Gryllidea</taxon>
        <taxon>Grylloidea</taxon>
        <taxon>Gryllidae</taxon>
        <taxon>Gryllinae</taxon>
        <taxon>Gryllus</taxon>
    </lineage>
</organism>
<dbReference type="PANTHER" id="PTHR10009:SF19">
    <property type="entry name" value="RE55542P"/>
    <property type="match status" value="1"/>
</dbReference>
<dbReference type="EMBL" id="JAZDUA010000056">
    <property type="protein sequence ID" value="KAK7870495.1"/>
    <property type="molecule type" value="Genomic_DNA"/>
</dbReference>
<evidence type="ECO:0008006" key="7">
    <source>
        <dbReference type="Google" id="ProtNLM"/>
    </source>
</evidence>
<dbReference type="InterPro" id="IPR011042">
    <property type="entry name" value="6-blade_b-propeller_TolB-like"/>
</dbReference>
<dbReference type="Pfam" id="PF03022">
    <property type="entry name" value="MRJP"/>
    <property type="match status" value="2"/>
</dbReference>
<keyword evidence="4" id="KW-0732">Signal</keyword>
<keyword evidence="3" id="KW-0964">Secreted</keyword>
<feature type="signal peptide" evidence="4">
    <location>
        <begin position="1"/>
        <end position="21"/>
    </location>
</feature>
<keyword evidence="6" id="KW-1185">Reference proteome</keyword>
<dbReference type="InterPro" id="IPR017996">
    <property type="entry name" value="MRJP/yellow-related"/>
</dbReference>
<evidence type="ECO:0000256" key="1">
    <source>
        <dbReference type="ARBA" id="ARBA00004613"/>
    </source>
</evidence>